<dbReference type="InterPro" id="IPR006626">
    <property type="entry name" value="PbH1"/>
</dbReference>
<dbReference type="EMBL" id="CP058579">
    <property type="protein sequence ID" value="QLG63769.1"/>
    <property type="molecule type" value="Genomic_DNA"/>
</dbReference>
<dbReference type="KEGG" id="halu:HUG12_19395"/>
<dbReference type="RefSeq" id="WP_179270353.1">
    <property type="nucleotide sequence ID" value="NZ_CP058579.1"/>
</dbReference>
<dbReference type="Proteomes" id="UP000509626">
    <property type="component" value="Chromosome"/>
</dbReference>
<feature type="region of interest" description="Disordered" evidence="1">
    <location>
        <begin position="240"/>
        <end position="268"/>
    </location>
</feature>
<feature type="region of interest" description="Disordered" evidence="1">
    <location>
        <begin position="28"/>
        <end position="59"/>
    </location>
</feature>
<gene>
    <name evidence="3" type="ORF">HUG12_19395</name>
</gene>
<sequence>MSGRVRPAVGAGLLLVVILVAATAALVPPPGVDTSPSDEDGPPSDGTEPPPDADRGSETVRTISGCTTISEPGTYRLTRDIADADRGRNFTFISEACIRIEASDVRLDGDGHTVEGFGVSDTTAIRVAGSDELEDVTVADLSVTEWNRAVYVHDAANVTIRGVNSTGNTYGFFLEDARNGTIRDSTASTGFVGVYLDDAGSTTLANVTFGPNHADDVVREGGATRHPDESVDALARVGAVATPAVRSPPTRATPAVSPRGTRGRPTSP</sequence>
<dbReference type="InterPro" id="IPR022441">
    <property type="entry name" value="Para_beta_helix_rpt-2"/>
</dbReference>
<dbReference type="NCBIfam" id="TIGR03804">
    <property type="entry name" value="para_beta_helix"/>
    <property type="match status" value="1"/>
</dbReference>
<evidence type="ECO:0000256" key="1">
    <source>
        <dbReference type="SAM" id="MobiDB-lite"/>
    </source>
</evidence>
<protein>
    <submittedName>
        <fullName evidence="3">Right-handed parallel beta-helix repeat-containing protein</fullName>
    </submittedName>
</protein>
<dbReference type="InterPro" id="IPR011050">
    <property type="entry name" value="Pectin_lyase_fold/virulence"/>
</dbReference>
<name>A0A7D5LE05_9EURY</name>
<evidence type="ECO:0000313" key="4">
    <source>
        <dbReference type="Proteomes" id="UP000509626"/>
    </source>
</evidence>
<keyword evidence="4" id="KW-1185">Reference proteome</keyword>
<accession>A0A7D5LE05</accession>
<dbReference type="InterPro" id="IPR007742">
    <property type="entry name" value="NosD_dom"/>
</dbReference>
<organism evidence="3 4">
    <name type="scientific">Halorarum salinum</name>
    <dbReference type="NCBI Taxonomy" id="2743089"/>
    <lineage>
        <taxon>Archaea</taxon>
        <taxon>Methanobacteriati</taxon>
        <taxon>Methanobacteriota</taxon>
        <taxon>Stenosarchaea group</taxon>
        <taxon>Halobacteria</taxon>
        <taxon>Halobacteriales</taxon>
        <taxon>Haloferacaceae</taxon>
        <taxon>Halorarum</taxon>
    </lineage>
</organism>
<dbReference type="Gene3D" id="2.160.20.10">
    <property type="entry name" value="Single-stranded right-handed beta-helix, Pectin lyase-like"/>
    <property type="match status" value="1"/>
</dbReference>
<dbReference type="GeneID" id="56039672"/>
<dbReference type="OrthoDB" id="329286at2157"/>
<feature type="domain" description="Periplasmic copper-binding protein NosD beta helix" evidence="2">
    <location>
        <begin position="130"/>
        <end position="209"/>
    </location>
</feature>
<evidence type="ECO:0000313" key="3">
    <source>
        <dbReference type="EMBL" id="QLG63769.1"/>
    </source>
</evidence>
<dbReference type="SUPFAM" id="SSF51126">
    <property type="entry name" value="Pectin lyase-like"/>
    <property type="match status" value="1"/>
</dbReference>
<proteinExistence type="predicted"/>
<reference evidence="3 4" key="1">
    <citation type="submission" date="2020-06" db="EMBL/GenBank/DDBJ databases">
        <title>NJ-3-1, isolated from saline soil.</title>
        <authorList>
            <person name="Cui H.L."/>
            <person name="Shi X."/>
        </authorList>
    </citation>
    <scope>NUCLEOTIDE SEQUENCE [LARGE SCALE GENOMIC DNA]</scope>
    <source>
        <strain evidence="3 4">NJ-3-1</strain>
    </source>
</reference>
<evidence type="ECO:0000259" key="2">
    <source>
        <dbReference type="Pfam" id="PF05048"/>
    </source>
</evidence>
<dbReference type="InterPro" id="IPR012334">
    <property type="entry name" value="Pectin_lyas_fold"/>
</dbReference>
<dbReference type="SMART" id="SM00710">
    <property type="entry name" value="PbH1"/>
    <property type="match status" value="4"/>
</dbReference>
<dbReference type="AlphaFoldDB" id="A0A7D5LE05"/>
<dbReference type="Pfam" id="PF05048">
    <property type="entry name" value="NosD"/>
    <property type="match status" value="1"/>
</dbReference>